<feature type="domain" description="Type II secretion system protein GspF" evidence="7">
    <location>
        <begin position="118"/>
        <end position="242"/>
    </location>
</feature>
<evidence type="ECO:0000256" key="3">
    <source>
        <dbReference type="ARBA" id="ARBA00022692"/>
    </source>
</evidence>
<keyword evidence="3 6" id="KW-0812">Transmembrane</keyword>
<dbReference type="InterPro" id="IPR018076">
    <property type="entry name" value="T2SS_GspF_dom"/>
</dbReference>
<accession>A0A918JLH9</accession>
<dbReference type="Gene3D" id="1.20.81.30">
    <property type="entry name" value="Type II secretion system (T2SS), domain F"/>
    <property type="match status" value="1"/>
</dbReference>
<reference evidence="8" key="1">
    <citation type="journal article" date="2014" name="Int. J. Syst. Evol. Microbiol.">
        <title>Complete genome sequence of Corynebacterium casei LMG S-19264T (=DSM 44701T), isolated from a smear-ripened cheese.</title>
        <authorList>
            <consortium name="US DOE Joint Genome Institute (JGI-PGF)"/>
            <person name="Walter F."/>
            <person name="Albersmeier A."/>
            <person name="Kalinowski J."/>
            <person name="Ruckert C."/>
        </authorList>
    </citation>
    <scope>NUCLEOTIDE SEQUENCE</scope>
    <source>
        <strain evidence="8">KCTC 23732</strain>
    </source>
</reference>
<feature type="transmembrane region" description="Helical" evidence="6">
    <location>
        <begin position="257"/>
        <end position="277"/>
    </location>
</feature>
<dbReference type="Proteomes" id="UP000608345">
    <property type="component" value="Unassembled WGS sequence"/>
</dbReference>
<evidence type="ECO:0000259" key="7">
    <source>
        <dbReference type="Pfam" id="PF00482"/>
    </source>
</evidence>
<keyword evidence="5 6" id="KW-0472">Membrane</keyword>
<evidence type="ECO:0000256" key="6">
    <source>
        <dbReference type="SAM" id="Phobius"/>
    </source>
</evidence>
<dbReference type="RefSeq" id="WP_229793953.1">
    <property type="nucleotide sequence ID" value="NZ_BAABFY010000006.1"/>
</dbReference>
<evidence type="ECO:0000256" key="5">
    <source>
        <dbReference type="ARBA" id="ARBA00023136"/>
    </source>
</evidence>
<keyword evidence="4 6" id="KW-1133">Transmembrane helix</keyword>
<dbReference type="PANTHER" id="PTHR35007:SF1">
    <property type="entry name" value="PILUS ASSEMBLY PROTEIN"/>
    <property type="match status" value="1"/>
</dbReference>
<organism evidence="8 9">
    <name type="scientific">Advenella faeciporci</name>
    <dbReference type="NCBI Taxonomy" id="797535"/>
    <lineage>
        <taxon>Bacteria</taxon>
        <taxon>Pseudomonadati</taxon>
        <taxon>Pseudomonadota</taxon>
        <taxon>Betaproteobacteria</taxon>
        <taxon>Burkholderiales</taxon>
        <taxon>Alcaligenaceae</taxon>
    </lineage>
</organism>
<evidence type="ECO:0000313" key="9">
    <source>
        <dbReference type="Proteomes" id="UP000608345"/>
    </source>
</evidence>
<evidence type="ECO:0000256" key="1">
    <source>
        <dbReference type="ARBA" id="ARBA00004651"/>
    </source>
</evidence>
<comment type="subcellular location">
    <subcellularLocation>
        <location evidence="1">Cell membrane</location>
        <topology evidence="1">Multi-pass membrane protein</topology>
    </subcellularLocation>
</comment>
<dbReference type="Pfam" id="PF00482">
    <property type="entry name" value="T2SSF"/>
    <property type="match status" value="1"/>
</dbReference>
<name>A0A918JLH9_9BURK</name>
<protein>
    <submittedName>
        <fullName evidence="8">Membrane protein</fullName>
    </submittedName>
</protein>
<comment type="caution">
    <text evidence="8">The sequence shown here is derived from an EMBL/GenBank/DDBJ whole genome shotgun (WGS) entry which is preliminary data.</text>
</comment>
<feature type="transmembrane region" description="Helical" evidence="6">
    <location>
        <begin position="6"/>
        <end position="29"/>
    </location>
</feature>
<dbReference type="GO" id="GO:0005886">
    <property type="term" value="C:plasma membrane"/>
    <property type="evidence" value="ECO:0007669"/>
    <property type="project" value="UniProtKB-SubCell"/>
</dbReference>
<keyword evidence="9" id="KW-1185">Reference proteome</keyword>
<keyword evidence="2" id="KW-1003">Cell membrane</keyword>
<dbReference type="EMBL" id="BMYS01000011">
    <property type="protein sequence ID" value="GGW87892.1"/>
    <property type="molecule type" value="Genomic_DNA"/>
</dbReference>
<reference evidence="8" key="2">
    <citation type="submission" date="2020-09" db="EMBL/GenBank/DDBJ databases">
        <authorList>
            <person name="Sun Q."/>
            <person name="Kim S."/>
        </authorList>
    </citation>
    <scope>NUCLEOTIDE SEQUENCE</scope>
    <source>
        <strain evidence="8">KCTC 23732</strain>
    </source>
</reference>
<dbReference type="InterPro" id="IPR042094">
    <property type="entry name" value="T2SS_GspF_sf"/>
</dbReference>
<gene>
    <name evidence="8" type="ORF">GCM10011450_17300</name>
</gene>
<evidence type="ECO:0000256" key="4">
    <source>
        <dbReference type="ARBA" id="ARBA00022989"/>
    </source>
</evidence>
<proteinExistence type="predicted"/>
<dbReference type="AlphaFoldDB" id="A0A918JLH9"/>
<dbReference type="PANTHER" id="PTHR35007">
    <property type="entry name" value="INTEGRAL MEMBRANE PROTEIN-RELATED"/>
    <property type="match status" value="1"/>
</dbReference>
<sequence>MQNSMIWFVLVLCSVAAAILFWFALKWLLTAFRKYEHDFKHQTQKSMSDFFLFFDPVQLWTLAVLMGVLTVILIWLLSNSLPVAVVMGLVVLMAPRHVLSVLRKRRLDRFDRQLPDMLLSLSGALQAGTGVQNALKLLVEEAPSPLGQEIGLMQREQRLGLSFEQALDNLAQRMPSEATGLVVSVLKIATQSGGNLSEALDRISLTLRSRIQIQGRIRALTSQGKMQAWVMSSLPVGLMLVLNLIDPQSMRFLWRTPMGWAVLAVIVVLEVAGAWMIRKIVSIDI</sequence>
<feature type="transmembrane region" description="Helical" evidence="6">
    <location>
        <begin position="50"/>
        <end position="77"/>
    </location>
</feature>
<evidence type="ECO:0000313" key="8">
    <source>
        <dbReference type="EMBL" id="GGW87892.1"/>
    </source>
</evidence>
<feature type="transmembrane region" description="Helical" evidence="6">
    <location>
        <begin position="226"/>
        <end position="245"/>
    </location>
</feature>
<evidence type="ECO:0000256" key="2">
    <source>
        <dbReference type="ARBA" id="ARBA00022475"/>
    </source>
</evidence>